<dbReference type="PANTHER" id="PTHR43841">
    <property type="entry name" value="3-HYDROXYACYL-THIOESTER DEHYDRATASE HTDX-RELATED"/>
    <property type="match status" value="1"/>
</dbReference>
<sequence length="290" mass="31988">MSQALSMQFSTAPGTIGQYARALVARGNNTRNNELPPLEALLVNVKASASDVKAYARVCGFDPNAEHLPLTYPHILAFPLHMELMLHKAFPYPVMGLVHISNTITQMRHIRKDETLCVRCLLGEARSTDKGIEFDIVTQISSGGEIIWTSVSTNLFRQSSTGSKGPRAVREAASFAHKESWSLPSSLGRQYARVSGDSNPIHLYPLSARLFGFKRHIAHGMWSKARIAAALAGRFRDGCCELTTEFKLPVFLPAKVDLCFSDMNADGMSFELRNASGEKTHVRGRISRPD</sequence>
<dbReference type="EMBL" id="JAEDAH010000095">
    <property type="protein sequence ID" value="MCA6064888.1"/>
    <property type="molecule type" value="Genomic_DNA"/>
</dbReference>
<protein>
    <submittedName>
        <fullName evidence="2">Acyl dehydratase</fullName>
    </submittedName>
</protein>
<dbReference type="PANTHER" id="PTHR43841:SF1">
    <property type="entry name" value="3-HYDROXYACYL-THIOESTER DEHYDRATASE X"/>
    <property type="match status" value="1"/>
</dbReference>
<dbReference type="Proteomes" id="UP000714380">
    <property type="component" value="Unassembled WGS sequence"/>
</dbReference>
<dbReference type="InterPro" id="IPR002539">
    <property type="entry name" value="MaoC-like_dom"/>
</dbReference>
<reference evidence="2 3" key="1">
    <citation type="submission" date="2020-12" db="EMBL/GenBank/DDBJ databases">
        <title>Novel Thalassolituus-related marine hydrocarbonoclastic bacteria mediated algae-derived hydrocarbons mineralization in twilight zone of the northern South China Sea.</title>
        <authorList>
            <person name="Dong C."/>
        </authorList>
    </citation>
    <scope>NUCLEOTIDE SEQUENCE [LARGE SCALE GENOMIC DNA]</scope>
    <source>
        <strain evidence="2 3">IMCC1826</strain>
    </source>
</reference>
<dbReference type="InterPro" id="IPR029069">
    <property type="entry name" value="HotDog_dom_sf"/>
</dbReference>
<dbReference type="PRINTS" id="PR01483">
    <property type="entry name" value="FASYNTHASE"/>
</dbReference>
<dbReference type="Pfam" id="PF01575">
    <property type="entry name" value="MaoC_dehydratas"/>
    <property type="match status" value="1"/>
</dbReference>
<dbReference type="SUPFAM" id="SSF54637">
    <property type="entry name" value="Thioesterase/thiol ester dehydrase-isomerase"/>
    <property type="match status" value="2"/>
</dbReference>
<dbReference type="InterPro" id="IPR003965">
    <property type="entry name" value="Fatty_acid_synthase"/>
</dbReference>
<feature type="domain" description="MaoC-like" evidence="1">
    <location>
        <begin position="189"/>
        <end position="258"/>
    </location>
</feature>
<proteinExistence type="predicted"/>
<comment type="caution">
    <text evidence="2">The sequence shown here is derived from an EMBL/GenBank/DDBJ whole genome shotgun (WGS) entry which is preliminary data.</text>
</comment>
<name>A0ABS7ZT08_9GAMM</name>
<dbReference type="Gene3D" id="3.10.129.10">
    <property type="entry name" value="Hotdog Thioesterase"/>
    <property type="match status" value="1"/>
</dbReference>
<evidence type="ECO:0000259" key="1">
    <source>
        <dbReference type="Pfam" id="PF01575"/>
    </source>
</evidence>
<evidence type="ECO:0000313" key="2">
    <source>
        <dbReference type="EMBL" id="MCA6064888.1"/>
    </source>
</evidence>
<accession>A0ABS7ZT08</accession>
<organism evidence="2 3">
    <name type="scientific">Thalassolituus marinus</name>
    <dbReference type="NCBI Taxonomy" id="671053"/>
    <lineage>
        <taxon>Bacteria</taxon>
        <taxon>Pseudomonadati</taxon>
        <taxon>Pseudomonadota</taxon>
        <taxon>Gammaproteobacteria</taxon>
        <taxon>Oceanospirillales</taxon>
        <taxon>Oceanospirillaceae</taxon>
        <taxon>Thalassolituus</taxon>
    </lineage>
</organism>
<gene>
    <name evidence="2" type="ORF">I9W95_14845</name>
</gene>
<evidence type="ECO:0000313" key="3">
    <source>
        <dbReference type="Proteomes" id="UP000714380"/>
    </source>
</evidence>
<keyword evidence="3" id="KW-1185">Reference proteome</keyword>
<dbReference type="RefSeq" id="WP_225676292.1">
    <property type="nucleotide sequence ID" value="NZ_JAEDAH010000095.1"/>
</dbReference>